<dbReference type="PANTHER" id="PTHR48052:SF8">
    <property type="entry name" value="LRR RECEPTOR-LIKE SERINE_THREONINE-PROTEIN KINASE FLS2"/>
    <property type="match status" value="1"/>
</dbReference>
<protein>
    <submittedName>
        <fullName evidence="12">Leucine-rich repeat receptor protein kinase EMS1</fullName>
    </submittedName>
</protein>
<keyword evidence="7" id="KW-0677">Repeat</keyword>
<keyword evidence="10 12" id="KW-0675">Receptor</keyword>
<keyword evidence="12" id="KW-0418">Kinase</keyword>
<organism evidence="12 13">
    <name type="scientific">Forsythia ovata</name>
    <dbReference type="NCBI Taxonomy" id="205694"/>
    <lineage>
        <taxon>Eukaryota</taxon>
        <taxon>Viridiplantae</taxon>
        <taxon>Streptophyta</taxon>
        <taxon>Embryophyta</taxon>
        <taxon>Tracheophyta</taxon>
        <taxon>Spermatophyta</taxon>
        <taxon>Magnoliopsida</taxon>
        <taxon>eudicotyledons</taxon>
        <taxon>Gunneridae</taxon>
        <taxon>Pentapetalae</taxon>
        <taxon>asterids</taxon>
        <taxon>lamiids</taxon>
        <taxon>Lamiales</taxon>
        <taxon>Oleaceae</taxon>
        <taxon>Forsythieae</taxon>
        <taxon>Forsythia</taxon>
    </lineage>
</organism>
<evidence type="ECO:0000256" key="2">
    <source>
        <dbReference type="ARBA" id="ARBA00009592"/>
    </source>
</evidence>
<dbReference type="FunFam" id="3.80.10.10:FF:000383">
    <property type="entry name" value="Leucine-rich repeat receptor protein kinase EMS1"/>
    <property type="match status" value="1"/>
</dbReference>
<dbReference type="SUPFAM" id="SSF52058">
    <property type="entry name" value="L domain-like"/>
    <property type="match status" value="1"/>
</dbReference>
<keyword evidence="12" id="KW-0808">Transferase</keyword>
<keyword evidence="8" id="KW-1133">Transmembrane helix</keyword>
<dbReference type="AlphaFoldDB" id="A0ABD1X6H0"/>
<evidence type="ECO:0000256" key="8">
    <source>
        <dbReference type="ARBA" id="ARBA00022989"/>
    </source>
</evidence>
<keyword evidence="9" id="KW-0472">Membrane</keyword>
<keyword evidence="5" id="KW-0812">Transmembrane</keyword>
<keyword evidence="11" id="KW-0325">Glycoprotein</keyword>
<dbReference type="PANTHER" id="PTHR48052">
    <property type="entry name" value="UNNAMED PRODUCT"/>
    <property type="match status" value="1"/>
</dbReference>
<gene>
    <name evidence="12" type="ORF">Fot_02311</name>
</gene>
<keyword evidence="3" id="KW-1003">Cell membrane</keyword>
<dbReference type="InterPro" id="IPR032675">
    <property type="entry name" value="LRR_dom_sf"/>
</dbReference>
<comment type="caution">
    <text evidence="12">The sequence shown here is derived from an EMBL/GenBank/DDBJ whole genome shotgun (WGS) entry which is preliminary data.</text>
</comment>
<dbReference type="Gene3D" id="3.80.10.10">
    <property type="entry name" value="Ribonuclease Inhibitor"/>
    <property type="match status" value="1"/>
</dbReference>
<evidence type="ECO:0000313" key="12">
    <source>
        <dbReference type="EMBL" id="KAL2557572.1"/>
    </source>
</evidence>
<proteinExistence type="inferred from homology"/>
<evidence type="ECO:0000256" key="1">
    <source>
        <dbReference type="ARBA" id="ARBA00004251"/>
    </source>
</evidence>
<keyword evidence="4" id="KW-0433">Leucine-rich repeat</keyword>
<comment type="subcellular location">
    <subcellularLocation>
        <location evidence="1">Cell membrane</location>
        <topology evidence="1">Single-pass type I membrane protein</topology>
    </subcellularLocation>
</comment>
<dbReference type="GO" id="GO:0016301">
    <property type="term" value="F:kinase activity"/>
    <property type="evidence" value="ECO:0007669"/>
    <property type="project" value="UniProtKB-KW"/>
</dbReference>
<dbReference type="Pfam" id="PF13855">
    <property type="entry name" value="LRR_8"/>
    <property type="match status" value="1"/>
</dbReference>
<evidence type="ECO:0000256" key="11">
    <source>
        <dbReference type="ARBA" id="ARBA00023180"/>
    </source>
</evidence>
<evidence type="ECO:0000256" key="9">
    <source>
        <dbReference type="ARBA" id="ARBA00023136"/>
    </source>
</evidence>
<dbReference type="EMBL" id="JBFOLJ010000001">
    <property type="protein sequence ID" value="KAL2557572.1"/>
    <property type="molecule type" value="Genomic_DNA"/>
</dbReference>
<sequence>MSLVGSCQNLLAICHYLTLLDLHINGFTGEVPPEFGNLAQLEYLDISENKLCGQIPDEICGVQNLFFLGFSDNRLEGRIPSNGICSNLTKASLVGNNKNLCGGITSQLIRETRALILKEVE</sequence>
<evidence type="ECO:0000256" key="5">
    <source>
        <dbReference type="ARBA" id="ARBA00022692"/>
    </source>
</evidence>
<dbReference type="InterPro" id="IPR001611">
    <property type="entry name" value="Leu-rich_rpt"/>
</dbReference>
<evidence type="ECO:0000256" key="7">
    <source>
        <dbReference type="ARBA" id="ARBA00022737"/>
    </source>
</evidence>
<evidence type="ECO:0000313" key="13">
    <source>
        <dbReference type="Proteomes" id="UP001604277"/>
    </source>
</evidence>
<evidence type="ECO:0000256" key="10">
    <source>
        <dbReference type="ARBA" id="ARBA00023170"/>
    </source>
</evidence>
<reference evidence="13" key="1">
    <citation type="submission" date="2024-07" db="EMBL/GenBank/DDBJ databases">
        <title>Two chromosome-level genome assemblies of Korean endemic species Abeliophyllum distichum and Forsythia ovata (Oleaceae).</title>
        <authorList>
            <person name="Jang H."/>
        </authorList>
    </citation>
    <scope>NUCLEOTIDE SEQUENCE [LARGE SCALE GENOMIC DNA]</scope>
</reference>
<keyword evidence="6" id="KW-0732">Signal</keyword>
<evidence type="ECO:0000256" key="3">
    <source>
        <dbReference type="ARBA" id="ARBA00022475"/>
    </source>
</evidence>
<name>A0ABD1X6H0_9LAMI</name>
<evidence type="ECO:0000256" key="4">
    <source>
        <dbReference type="ARBA" id="ARBA00022614"/>
    </source>
</evidence>
<evidence type="ECO:0000256" key="6">
    <source>
        <dbReference type="ARBA" id="ARBA00022729"/>
    </source>
</evidence>
<dbReference type="GO" id="GO:0005886">
    <property type="term" value="C:plasma membrane"/>
    <property type="evidence" value="ECO:0007669"/>
    <property type="project" value="UniProtKB-SubCell"/>
</dbReference>
<comment type="similarity">
    <text evidence="2">Belongs to the RLP family.</text>
</comment>
<accession>A0ABD1X6H0</accession>
<dbReference type="Proteomes" id="UP001604277">
    <property type="component" value="Unassembled WGS sequence"/>
</dbReference>
<keyword evidence="13" id="KW-1185">Reference proteome</keyword>